<organism evidence="1 2">
    <name type="scientific">Candidatus Sungbacteria bacterium RIFCSPLOWO2_01_FULL_59_16</name>
    <dbReference type="NCBI Taxonomy" id="1802280"/>
    <lineage>
        <taxon>Bacteria</taxon>
        <taxon>Candidatus Sungiibacteriota</taxon>
    </lineage>
</organism>
<gene>
    <name evidence="1" type="ORF">A3B37_01090</name>
</gene>
<dbReference type="STRING" id="1802280.A3B37_01090"/>
<proteinExistence type="predicted"/>
<dbReference type="Proteomes" id="UP000176705">
    <property type="component" value="Unassembled WGS sequence"/>
</dbReference>
<name>A0A1G2LE66_9BACT</name>
<accession>A0A1G2LE66</accession>
<dbReference type="AlphaFoldDB" id="A0A1G2LE66"/>
<sequence length="188" mass="20141">MTKKAKLVLILKAGNTVIAEVENPILWQEVLAAINRESGAQSVASSSDSLSNFAKGIGVTVQQLRGALGPTKEEPYLHLNKHSWAAMKKNTPKRGPGALNPTALAGTFLTLWLEEAEIKTPVTLAMALKVLKHSGIPAHNPTRGIKNTPWLLHRSGGIIMINPAQINEAQNLAQKFCTGSWPGNADNA</sequence>
<evidence type="ECO:0000313" key="2">
    <source>
        <dbReference type="Proteomes" id="UP000176705"/>
    </source>
</evidence>
<comment type="caution">
    <text evidence="1">The sequence shown here is derived from an EMBL/GenBank/DDBJ whole genome shotgun (WGS) entry which is preliminary data.</text>
</comment>
<dbReference type="EMBL" id="MHQS01000006">
    <property type="protein sequence ID" value="OHA09121.1"/>
    <property type="molecule type" value="Genomic_DNA"/>
</dbReference>
<protein>
    <submittedName>
        <fullName evidence="1">Uncharacterized protein</fullName>
    </submittedName>
</protein>
<reference evidence="1 2" key="1">
    <citation type="journal article" date="2016" name="Nat. Commun.">
        <title>Thousands of microbial genomes shed light on interconnected biogeochemical processes in an aquifer system.</title>
        <authorList>
            <person name="Anantharaman K."/>
            <person name="Brown C.T."/>
            <person name="Hug L.A."/>
            <person name="Sharon I."/>
            <person name="Castelle C.J."/>
            <person name="Probst A.J."/>
            <person name="Thomas B.C."/>
            <person name="Singh A."/>
            <person name="Wilkins M.J."/>
            <person name="Karaoz U."/>
            <person name="Brodie E.L."/>
            <person name="Williams K.H."/>
            <person name="Hubbard S.S."/>
            <person name="Banfield J.F."/>
        </authorList>
    </citation>
    <scope>NUCLEOTIDE SEQUENCE [LARGE SCALE GENOMIC DNA]</scope>
</reference>
<evidence type="ECO:0000313" key="1">
    <source>
        <dbReference type="EMBL" id="OHA09121.1"/>
    </source>
</evidence>